<evidence type="ECO:0000313" key="10">
    <source>
        <dbReference type="EMBL" id="PPK78788.1"/>
    </source>
</evidence>
<keyword evidence="11" id="KW-1185">Reference proteome</keyword>
<dbReference type="GO" id="GO:0046556">
    <property type="term" value="F:alpha-L-arabinofuranosidase activity"/>
    <property type="evidence" value="ECO:0007669"/>
    <property type="project" value="UniProtKB-EC"/>
</dbReference>
<dbReference type="SUPFAM" id="SSF51445">
    <property type="entry name" value="(Trans)glycosidases"/>
    <property type="match status" value="1"/>
</dbReference>
<dbReference type="GO" id="GO:0000272">
    <property type="term" value="P:polysaccharide catabolic process"/>
    <property type="evidence" value="ECO:0007669"/>
    <property type="project" value="TreeGrafter"/>
</dbReference>
<evidence type="ECO:0000256" key="8">
    <source>
        <dbReference type="ARBA" id="ARBA00023295"/>
    </source>
</evidence>
<proteinExistence type="inferred from homology"/>
<evidence type="ECO:0000256" key="3">
    <source>
        <dbReference type="ARBA" id="ARBA00007186"/>
    </source>
</evidence>
<evidence type="ECO:0000256" key="2">
    <source>
        <dbReference type="ARBA" id="ARBA00004881"/>
    </source>
</evidence>
<reference evidence="10 11" key="1">
    <citation type="submission" date="2018-02" db="EMBL/GenBank/DDBJ databases">
        <title>Genomic Encyclopedia of Archaeal and Bacterial Type Strains, Phase II (KMG-II): from individual species to whole genera.</title>
        <authorList>
            <person name="Goeker M."/>
        </authorList>
    </citation>
    <scope>NUCLEOTIDE SEQUENCE [LARGE SCALE GENOMIC DNA]</scope>
    <source>
        <strain evidence="10 11">DSM 3808</strain>
    </source>
</reference>
<gene>
    <name evidence="10" type="ORF">BXY41_113120</name>
</gene>
<dbReference type="InterPro" id="IPR017853">
    <property type="entry name" value="GH"/>
</dbReference>
<dbReference type="PANTHER" id="PTHR43576:SF3">
    <property type="entry name" value="ALPHA-L-ARABINOFURANOSIDASE C"/>
    <property type="match status" value="1"/>
</dbReference>
<evidence type="ECO:0000313" key="11">
    <source>
        <dbReference type="Proteomes" id="UP000237749"/>
    </source>
</evidence>
<dbReference type="PANTHER" id="PTHR43576">
    <property type="entry name" value="ALPHA-L-ARABINOFURANOSIDASE C-RELATED"/>
    <property type="match status" value="1"/>
</dbReference>
<dbReference type="Pfam" id="PF22848">
    <property type="entry name" value="ASD1_dom"/>
    <property type="match status" value="1"/>
</dbReference>
<evidence type="ECO:0000256" key="1">
    <source>
        <dbReference type="ARBA" id="ARBA00001462"/>
    </source>
</evidence>
<evidence type="ECO:0000256" key="5">
    <source>
        <dbReference type="ARBA" id="ARBA00012670"/>
    </source>
</evidence>
<dbReference type="InterPro" id="IPR013780">
    <property type="entry name" value="Glyco_hydro_b"/>
</dbReference>
<sequence length="505" mass="56761">MACNKVKMVIDKEFRISEVDERIYGSFIEHLGRAVYDGIYSPEHPSADEYGFRNDVKDLIKELNVPIIRYPGGNFVSSFNWEDSVGPVSERPRRLELAWKSIEENKVGLNEFTKWARNAGSDVMMAVNLGTRGIADACNILEYCNHPGNTKYSDLRISHGYKEPHNIKTWCLGNEMDGPWQLGHKTMEEYGRLAEETARAMKIIDPTIELVSCGSSSLTMPTFPDWEAVTLQHTYDHVDYVSMHQYYGNGKGDSEDFLASSDDMDQFIRTVIATCDYVKAKKRGKKDIKISFDEWNVWYHSSAADNETTEKHPWQIAPPLLEDIYNFEDALLVGLMLITLLKHADRVKMACLAQLVNVIAPIMTEAGGGAAWKQTIFYPFMHASAYGRGTALLPVISSPKFDTATHADVTAVEAVSVYNEEKEEVTIFAVNRSIKDDAEMTIDVRSFEGYRVLEHTVLESDDLLAVNGPFQEKVAPKQTSQSSIDGGTVTSILHKASWNVIRLGK</sequence>
<comment type="caution">
    <text evidence="10">The sequence shown here is derived from an EMBL/GenBank/DDBJ whole genome shotgun (WGS) entry which is preliminary data.</text>
</comment>
<keyword evidence="6" id="KW-0378">Hydrolase</keyword>
<dbReference type="SUPFAM" id="SSF51011">
    <property type="entry name" value="Glycosyl hydrolase domain"/>
    <property type="match status" value="1"/>
</dbReference>
<dbReference type="GO" id="GO:0046373">
    <property type="term" value="P:L-arabinose metabolic process"/>
    <property type="evidence" value="ECO:0007669"/>
    <property type="project" value="InterPro"/>
</dbReference>
<dbReference type="EMBL" id="PTJA01000013">
    <property type="protein sequence ID" value="PPK78788.1"/>
    <property type="molecule type" value="Genomic_DNA"/>
</dbReference>
<keyword evidence="8" id="KW-0326">Glycosidase</keyword>
<comment type="catalytic activity">
    <reaction evidence="1">
        <text>Hydrolysis of terminal non-reducing alpha-L-arabinofuranoside residues in alpha-L-arabinosides.</text>
        <dbReference type="EC" id="3.2.1.55"/>
    </reaction>
</comment>
<evidence type="ECO:0000256" key="6">
    <source>
        <dbReference type="ARBA" id="ARBA00022801"/>
    </source>
</evidence>
<evidence type="ECO:0000256" key="4">
    <source>
        <dbReference type="ARBA" id="ARBA00011165"/>
    </source>
</evidence>
<comment type="subunit">
    <text evidence="4">Homohexamer; trimer of dimers.</text>
</comment>
<dbReference type="SMART" id="SM00813">
    <property type="entry name" value="Alpha-L-AF_C"/>
    <property type="match status" value="1"/>
</dbReference>
<dbReference type="InterPro" id="IPR055235">
    <property type="entry name" value="ASD1_cat"/>
</dbReference>
<name>A0A2S6HN43_9FIRM</name>
<comment type="similarity">
    <text evidence="3">Belongs to the glycosyl hydrolase 51 family.</text>
</comment>
<dbReference type="AlphaFoldDB" id="A0A2S6HN43"/>
<dbReference type="Pfam" id="PF06964">
    <property type="entry name" value="Alpha-L-AF_C"/>
    <property type="match status" value="1"/>
</dbReference>
<evidence type="ECO:0000259" key="9">
    <source>
        <dbReference type="SMART" id="SM00813"/>
    </source>
</evidence>
<dbReference type="Proteomes" id="UP000237749">
    <property type="component" value="Unassembled WGS sequence"/>
</dbReference>
<dbReference type="InterPro" id="IPR010720">
    <property type="entry name" value="Alpha-L-AF_C"/>
</dbReference>
<dbReference type="Gene3D" id="2.60.40.1180">
    <property type="entry name" value="Golgi alpha-mannosidase II"/>
    <property type="match status" value="1"/>
</dbReference>
<keyword evidence="7" id="KW-0119">Carbohydrate metabolism</keyword>
<accession>A0A2S6HN43</accession>
<protein>
    <recommendedName>
        <fullName evidence="5">non-reducing end alpha-L-arabinofuranosidase</fullName>
        <ecNumber evidence="5">3.2.1.55</ecNumber>
    </recommendedName>
</protein>
<organism evidence="10 11">
    <name type="scientific">Lacrimispora xylanisolvens</name>
    <dbReference type="NCBI Taxonomy" id="384636"/>
    <lineage>
        <taxon>Bacteria</taxon>
        <taxon>Bacillati</taxon>
        <taxon>Bacillota</taxon>
        <taxon>Clostridia</taxon>
        <taxon>Lachnospirales</taxon>
        <taxon>Lachnospiraceae</taxon>
        <taxon>Lacrimispora</taxon>
    </lineage>
</organism>
<evidence type="ECO:0000256" key="7">
    <source>
        <dbReference type="ARBA" id="ARBA00023277"/>
    </source>
</evidence>
<dbReference type="EC" id="3.2.1.55" evidence="5"/>
<feature type="domain" description="Alpha-L-arabinofuranosidase C-terminal" evidence="9">
    <location>
        <begin position="293"/>
        <end position="497"/>
    </location>
</feature>
<dbReference type="RefSeq" id="WP_242980300.1">
    <property type="nucleotide sequence ID" value="NZ_PTJA01000013.1"/>
</dbReference>
<dbReference type="Gene3D" id="3.20.20.80">
    <property type="entry name" value="Glycosidases"/>
    <property type="match status" value="1"/>
</dbReference>
<comment type="pathway">
    <text evidence="2">Glycan metabolism.</text>
</comment>